<evidence type="ECO:0000313" key="3">
    <source>
        <dbReference type="Proteomes" id="UP001597110"/>
    </source>
</evidence>
<dbReference type="Proteomes" id="UP001597110">
    <property type="component" value="Unassembled WGS sequence"/>
</dbReference>
<feature type="region of interest" description="Disordered" evidence="1">
    <location>
        <begin position="1"/>
        <end position="20"/>
    </location>
</feature>
<keyword evidence="3" id="KW-1185">Reference proteome</keyword>
<gene>
    <name evidence="2" type="ORF">ACFQ0E_13070</name>
</gene>
<dbReference type="RefSeq" id="WP_386824471.1">
    <property type="nucleotide sequence ID" value="NZ_JBHTIF010000002.1"/>
</dbReference>
<dbReference type="Pfam" id="PF10055">
    <property type="entry name" value="DUF2292"/>
    <property type="match status" value="1"/>
</dbReference>
<protein>
    <submittedName>
        <fullName evidence="2">DUF2292 domain-containing protein</fullName>
    </submittedName>
</protein>
<name>A0ABW2YEW2_9GAMM</name>
<sequence length="65" mass="7312">MKEKDKPPATPETPGVSLQSIPLSAHERAVITALREVAFGEIEVTVHNARIVQITRSQKFRFNDR</sequence>
<organism evidence="2 3">
    <name type="scientific">Lysobacter brunescens</name>
    <dbReference type="NCBI Taxonomy" id="262323"/>
    <lineage>
        <taxon>Bacteria</taxon>
        <taxon>Pseudomonadati</taxon>
        <taxon>Pseudomonadota</taxon>
        <taxon>Gammaproteobacteria</taxon>
        <taxon>Lysobacterales</taxon>
        <taxon>Lysobacteraceae</taxon>
        <taxon>Lysobacter</taxon>
    </lineage>
</organism>
<evidence type="ECO:0000256" key="1">
    <source>
        <dbReference type="SAM" id="MobiDB-lite"/>
    </source>
</evidence>
<accession>A0ABW2YEW2</accession>
<dbReference type="EMBL" id="JBHTIF010000002">
    <property type="protein sequence ID" value="MFD0726526.1"/>
    <property type="molecule type" value="Genomic_DNA"/>
</dbReference>
<dbReference type="InterPro" id="IPR018743">
    <property type="entry name" value="DUF2292"/>
</dbReference>
<comment type="caution">
    <text evidence="2">The sequence shown here is derived from an EMBL/GenBank/DDBJ whole genome shotgun (WGS) entry which is preliminary data.</text>
</comment>
<evidence type="ECO:0000313" key="2">
    <source>
        <dbReference type="EMBL" id="MFD0726526.1"/>
    </source>
</evidence>
<proteinExistence type="predicted"/>
<reference evidence="3" key="1">
    <citation type="journal article" date="2019" name="Int. J. Syst. Evol. Microbiol.">
        <title>The Global Catalogue of Microorganisms (GCM) 10K type strain sequencing project: providing services to taxonomists for standard genome sequencing and annotation.</title>
        <authorList>
            <consortium name="The Broad Institute Genomics Platform"/>
            <consortium name="The Broad Institute Genome Sequencing Center for Infectious Disease"/>
            <person name="Wu L."/>
            <person name="Ma J."/>
        </authorList>
    </citation>
    <scope>NUCLEOTIDE SEQUENCE [LARGE SCALE GENOMIC DNA]</scope>
    <source>
        <strain evidence="3">CCUG 55585</strain>
    </source>
</reference>